<dbReference type="InterPro" id="IPR038461">
    <property type="entry name" value="Schlafen_AlbA_2_dom_sf"/>
</dbReference>
<organism evidence="2 3">
    <name type="scientific">Lutimonas vermicola</name>
    <dbReference type="NCBI Taxonomy" id="414288"/>
    <lineage>
        <taxon>Bacteria</taxon>
        <taxon>Pseudomonadati</taxon>
        <taxon>Bacteroidota</taxon>
        <taxon>Flavobacteriia</taxon>
        <taxon>Flavobacteriales</taxon>
        <taxon>Flavobacteriaceae</taxon>
        <taxon>Lutimonas</taxon>
    </lineage>
</organism>
<dbReference type="Gene3D" id="3.30.950.30">
    <property type="entry name" value="Schlafen, AAA domain"/>
    <property type="match status" value="1"/>
</dbReference>
<evidence type="ECO:0000313" key="3">
    <source>
        <dbReference type="Proteomes" id="UP001474120"/>
    </source>
</evidence>
<dbReference type="RefSeq" id="WP_342161541.1">
    <property type="nucleotide sequence ID" value="NZ_JBCDNA010000003.1"/>
</dbReference>
<comment type="caution">
    <text evidence="2">The sequence shown here is derived from an EMBL/GenBank/DDBJ whole genome shotgun (WGS) entry which is preliminary data.</text>
</comment>
<keyword evidence="2" id="KW-0547">Nucleotide-binding</keyword>
<sequence>MKYSQVTFGKDLYDLVYNDIVQFFDVEKEETLNLEFKSYPVAGNHNDKEKAVLKAICGLLNSEGGIVIWGAPTEVTNAHGNTTAEGALTPFTAVLDRDRLINKISNLIIPLPIDIRVQKLNAPNGNSIFVIEVEKSNQKPHQYGNNYYIRLDGQTRIAPHYLIEAMMKSIDYPIIKGHLRLKNVEFIAEGLNLSFRKIILNTSKFNNEVNAFFKIVTPNTILFGEDSFDGEFSNDFDIFNHGRPIAGDFNVLVSSNYLVTNNNNFDIALSFGGQKSPSKISIYQYTFAGDIAIGPVADESMFLNNKEENTLPTISLSDDEFIDNFLNDNEH</sequence>
<dbReference type="GO" id="GO:0005524">
    <property type="term" value="F:ATP binding"/>
    <property type="evidence" value="ECO:0007669"/>
    <property type="project" value="UniProtKB-KW"/>
</dbReference>
<gene>
    <name evidence="2" type="ORF">AABB81_15840</name>
</gene>
<dbReference type="EMBL" id="JBCDNA010000003">
    <property type="protein sequence ID" value="MEL4457378.1"/>
    <property type="molecule type" value="Genomic_DNA"/>
</dbReference>
<accession>A0ABU9L5A9</accession>
<protein>
    <submittedName>
        <fullName evidence="2">ATP-binding protein</fullName>
    </submittedName>
</protein>
<keyword evidence="2" id="KW-0067">ATP-binding</keyword>
<keyword evidence="3" id="KW-1185">Reference proteome</keyword>
<feature type="domain" description="Schlafen AlbA-2" evidence="1">
    <location>
        <begin position="30"/>
        <end position="157"/>
    </location>
</feature>
<dbReference type="InterPro" id="IPR007421">
    <property type="entry name" value="Schlafen_AlbA_2_dom"/>
</dbReference>
<evidence type="ECO:0000259" key="1">
    <source>
        <dbReference type="Pfam" id="PF04326"/>
    </source>
</evidence>
<name>A0ABU9L5A9_9FLAO</name>
<reference evidence="2 3" key="1">
    <citation type="submission" date="2024-04" db="EMBL/GenBank/DDBJ databases">
        <title>whole genome sequencing of Lutimonas vermicola strain IMCC1616.</title>
        <authorList>
            <person name="Bae S.S."/>
        </authorList>
    </citation>
    <scope>NUCLEOTIDE SEQUENCE [LARGE SCALE GENOMIC DNA]</scope>
    <source>
        <strain evidence="2 3">IMCC1616</strain>
    </source>
</reference>
<evidence type="ECO:0000313" key="2">
    <source>
        <dbReference type="EMBL" id="MEL4457378.1"/>
    </source>
</evidence>
<dbReference type="Proteomes" id="UP001474120">
    <property type="component" value="Unassembled WGS sequence"/>
</dbReference>
<dbReference type="Pfam" id="PF04326">
    <property type="entry name" value="SLFN_AlbA_2"/>
    <property type="match status" value="1"/>
</dbReference>
<proteinExistence type="predicted"/>